<evidence type="ECO:0000313" key="3">
    <source>
        <dbReference type="Proteomes" id="UP001140949"/>
    </source>
</evidence>
<dbReference type="EMBL" id="JANAVB010005279">
    <property type="protein sequence ID" value="KAJ6847593.1"/>
    <property type="molecule type" value="Genomic_DNA"/>
</dbReference>
<dbReference type="AlphaFoldDB" id="A0AAX6I3W2"/>
<accession>A0AAX6I3W2</accession>
<protein>
    <recommendedName>
        <fullName evidence="4">Transmembrane protein</fullName>
    </recommendedName>
</protein>
<organism evidence="2 3">
    <name type="scientific">Iris pallida</name>
    <name type="common">Sweet iris</name>
    <dbReference type="NCBI Taxonomy" id="29817"/>
    <lineage>
        <taxon>Eukaryota</taxon>
        <taxon>Viridiplantae</taxon>
        <taxon>Streptophyta</taxon>
        <taxon>Embryophyta</taxon>
        <taxon>Tracheophyta</taxon>
        <taxon>Spermatophyta</taxon>
        <taxon>Magnoliopsida</taxon>
        <taxon>Liliopsida</taxon>
        <taxon>Asparagales</taxon>
        <taxon>Iridaceae</taxon>
        <taxon>Iridoideae</taxon>
        <taxon>Irideae</taxon>
        <taxon>Iris</taxon>
    </lineage>
</organism>
<gene>
    <name evidence="1" type="ORF">M6B38_161610</name>
    <name evidence="2" type="ORF">M6B38_277445</name>
</gene>
<dbReference type="Proteomes" id="UP001140949">
    <property type="component" value="Unassembled WGS sequence"/>
</dbReference>
<keyword evidence="3" id="KW-1185">Reference proteome</keyword>
<sequence>MIPYINPFYGCWPPMGLDHLKHGQASLVVKTIVRIFLVVLSSGIYNIVKIGDRMEDLGSLFPID</sequence>
<reference evidence="2" key="2">
    <citation type="submission" date="2023-04" db="EMBL/GenBank/DDBJ databases">
        <authorList>
            <person name="Bruccoleri R.E."/>
            <person name="Oakeley E.J."/>
            <person name="Faust A.-M."/>
            <person name="Dessus-Babus S."/>
            <person name="Altorfer M."/>
            <person name="Burckhardt D."/>
            <person name="Oertli M."/>
            <person name="Naumann U."/>
            <person name="Petersen F."/>
            <person name="Wong J."/>
        </authorList>
    </citation>
    <scope>NUCLEOTIDE SEQUENCE</scope>
    <source>
        <strain evidence="2">GSM-AAB239-AS_SAM_17_03QT</strain>
        <tissue evidence="2">Leaf</tissue>
    </source>
</reference>
<name>A0AAX6I3W2_IRIPA</name>
<evidence type="ECO:0000313" key="2">
    <source>
        <dbReference type="EMBL" id="KAJ6847593.1"/>
    </source>
</evidence>
<comment type="caution">
    <text evidence="2">The sequence shown here is derived from an EMBL/GenBank/DDBJ whole genome shotgun (WGS) entry which is preliminary data.</text>
</comment>
<dbReference type="EMBL" id="JANAVB010033020">
    <property type="protein sequence ID" value="KAJ6809239.1"/>
    <property type="molecule type" value="Genomic_DNA"/>
</dbReference>
<evidence type="ECO:0000313" key="1">
    <source>
        <dbReference type="EMBL" id="KAJ6809239.1"/>
    </source>
</evidence>
<proteinExistence type="predicted"/>
<reference evidence="2" key="1">
    <citation type="journal article" date="2023" name="GigaByte">
        <title>Genome assembly of the bearded iris, Iris pallida Lam.</title>
        <authorList>
            <person name="Bruccoleri R.E."/>
            <person name="Oakeley E.J."/>
            <person name="Faust A.M.E."/>
            <person name="Altorfer M."/>
            <person name="Dessus-Babus S."/>
            <person name="Burckhardt D."/>
            <person name="Oertli M."/>
            <person name="Naumann U."/>
            <person name="Petersen F."/>
            <person name="Wong J."/>
        </authorList>
    </citation>
    <scope>NUCLEOTIDE SEQUENCE</scope>
    <source>
        <strain evidence="2">GSM-AAB239-AS_SAM_17_03QT</strain>
    </source>
</reference>
<evidence type="ECO:0008006" key="4">
    <source>
        <dbReference type="Google" id="ProtNLM"/>
    </source>
</evidence>